<accession>A0ABN2T7G2</accession>
<organism evidence="1 2">
    <name type="scientific">Brevibacterium samyangense</name>
    <dbReference type="NCBI Taxonomy" id="366888"/>
    <lineage>
        <taxon>Bacteria</taxon>
        <taxon>Bacillati</taxon>
        <taxon>Actinomycetota</taxon>
        <taxon>Actinomycetes</taxon>
        <taxon>Micrococcales</taxon>
        <taxon>Brevibacteriaceae</taxon>
        <taxon>Brevibacterium</taxon>
    </lineage>
</organism>
<sequence length="173" mass="18866">MRMSHGLGSLEYREAHGLDVKAPLLAPSVILNMREAATRRHARTPNPESALSTHNALDAHSPSLGEEFLASLAHTLAAAPDARLPHDTRERMAPWTKPSQWARHARLLLDAGATTAGLADLFGVQESAVVYRLKRYPDRSRHGVACAVIGCARSIYKEGLCSRHAAQADYRDA</sequence>
<evidence type="ECO:0000313" key="1">
    <source>
        <dbReference type="EMBL" id="GAA2000816.1"/>
    </source>
</evidence>
<keyword evidence="2" id="KW-1185">Reference proteome</keyword>
<gene>
    <name evidence="1" type="ORF">GCM10009755_06030</name>
</gene>
<dbReference type="Proteomes" id="UP001500755">
    <property type="component" value="Unassembled WGS sequence"/>
</dbReference>
<evidence type="ECO:0000313" key="2">
    <source>
        <dbReference type="Proteomes" id="UP001500755"/>
    </source>
</evidence>
<comment type="caution">
    <text evidence="1">The sequence shown here is derived from an EMBL/GenBank/DDBJ whole genome shotgun (WGS) entry which is preliminary data.</text>
</comment>
<reference evidence="1 2" key="1">
    <citation type="journal article" date="2019" name="Int. J. Syst. Evol. Microbiol.">
        <title>The Global Catalogue of Microorganisms (GCM) 10K type strain sequencing project: providing services to taxonomists for standard genome sequencing and annotation.</title>
        <authorList>
            <consortium name="The Broad Institute Genomics Platform"/>
            <consortium name="The Broad Institute Genome Sequencing Center for Infectious Disease"/>
            <person name="Wu L."/>
            <person name="Ma J."/>
        </authorList>
    </citation>
    <scope>NUCLEOTIDE SEQUENCE [LARGE SCALE GENOMIC DNA]</scope>
    <source>
        <strain evidence="1 2">JCM 14546</strain>
    </source>
</reference>
<dbReference type="EMBL" id="BAAANO010000005">
    <property type="protein sequence ID" value="GAA2000816.1"/>
    <property type="molecule type" value="Genomic_DNA"/>
</dbReference>
<protein>
    <submittedName>
        <fullName evidence="1">Uncharacterized protein</fullName>
    </submittedName>
</protein>
<name>A0ABN2T7G2_9MICO</name>
<proteinExistence type="predicted"/>